<keyword evidence="1" id="KW-0812">Transmembrane</keyword>
<gene>
    <name evidence="2" type="ORF">Anas_08926</name>
</gene>
<keyword evidence="1" id="KW-0472">Membrane</keyword>
<evidence type="ECO:0000256" key="1">
    <source>
        <dbReference type="SAM" id="Phobius"/>
    </source>
</evidence>
<reference evidence="2 3" key="1">
    <citation type="journal article" date="2019" name="PLoS Biol.">
        <title>Sex chromosomes control vertical transmission of feminizing Wolbachia symbionts in an isopod.</title>
        <authorList>
            <person name="Becking T."/>
            <person name="Chebbi M.A."/>
            <person name="Giraud I."/>
            <person name="Moumen B."/>
            <person name="Laverre T."/>
            <person name="Caubet Y."/>
            <person name="Peccoud J."/>
            <person name="Gilbert C."/>
            <person name="Cordaux R."/>
        </authorList>
    </citation>
    <scope>NUCLEOTIDE SEQUENCE [LARGE SCALE GENOMIC DNA]</scope>
    <source>
        <strain evidence="2">ANa2</strain>
        <tissue evidence="2">Whole body excluding digestive tract and cuticle</tissue>
    </source>
</reference>
<dbReference type="AlphaFoldDB" id="A0A5N5SYZ8"/>
<dbReference type="Proteomes" id="UP000326759">
    <property type="component" value="Unassembled WGS sequence"/>
</dbReference>
<keyword evidence="3" id="KW-1185">Reference proteome</keyword>
<sequence>MLYYGITFAGAKRNVSIYLSGHPVYYNFSYDYNQHYFLSFLRVGRRSFTCFCFLLGGICVISVAYVPSDYRVNTVAKSILKISLKSEKRKENPTLNLKQLSVL</sequence>
<evidence type="ECO:0000313" key="2">
    <source>
        <dbReference type="EMBL" id="KAB7499426.1"/>
    </source>
</evidence>
<feature type="transmembrane region" description="Helical" evidence="1">
    <location>
        <begin position="48"/>
        <end position="66"/>
    </location>
</feature>
<keyword evidence="1" id="KW-1133">Transmembrane helix</keyword>
<comment type="caution">
    <text evidence="2">The sequence shown here is derived from an EMBL/GenBank/DDBJ whole genome shotgun (WGS) entry which is preliminary data.</text>
</comment>
<name>A0A5N5SYZ8_9CRUS</name>
<protein>
    <submittedName>
        <fullName evidence="2">Uncharacterized protein</fullName>
    </submittedName>
</protein>
<dbReference type="EMBL" id="SEYY01018361">
    <property type="protein sequence ID" value="KAB7499426.1"/>
    <property type="molecule type" value="Genomic_DNA"/>
</dbReference>
<evidence type="ECO:0000313" key="3">
    <source>
        <dbReference type="Proteomes" id="UP000326759"/>
    </source>
</evidence>
<accession>A0A5N5SYZ8</accession>
<organism evidence="2 3">
    <name type="scientific">Armadillidium nasatum</name>
    <dbReference type="NCBI Taxonomy" id="96803"/>
    <lineage>
        <taxon>Eukaryota</taxon>
        <taxon>Metazoa</taxon>
        <taxon>Ecdysozoa</taxon>
        <taxon>Arthropoda</taxon>
        <taxon>Crustacea</taxon>
        <taxon>Multicrustacea</taxon>
        <taxon>Malacostraca</taxon>
        <taxon>Eumalacostraca</taxon>
        <taxon>Peracarida</taxon>
        <taxon>Isopoda</taxon>
        <taxon>Oniscidea</taxon>
        <taxon>Crinocheta</taxon>
        <taxon>Armadillidiidae</taxon>
        <taxon>Armadillidium</taxon>
    </lineage>
</organism>
<proteinExistence type="predicted"/>